<keyword evidence="5 6" id="KW-0472">Membrane</keyword>
<feature type="transmembrane region" description="Helical" evidence="6">
    <location>
        <begin position="268"/>
        <end position="294"/>
    </location>
</feature>
<reference evidence="8 9" key="1">
    <citation type="journal article" date="2011" name="J. Bacteriol.">
        <title>Genome sequence of the verrucomicrobium Opitutus terrae PB90-1, an abundant inhabitant of rice paddy soil ecosystems.</title>
        <authorList>
            <person name="van Passel M.W."/>
            <person name="Kant R."/>
            <person name="Palva A."/>
            <person name="Copeland A."/>
            <person name="Lucas S."/>
            <person name="Lapidus A."/>
            <person name="Glavina del Rio T."/>
            <person name="Pitluck S."/>
            <person name="Goltsman E."/>
            <person name="Clum A."/>
            <person name="Sun H."/>
            <person name="Schmutz J."/>
            <person name="Larimer F.W."/>
            <person name="Land M.L."/>
            <person name="Hauser L."/>
            <person name="Kyrpides N."/>
            <person name="Mikhailova N."/>
            <person name="Richardson P.P."/>
            <person name="Janssen P.H."/>
            <person name="de Vos W.M."/>
            <person name="Smidt H."/>
        </authorList>
    </citation>
    <scope>NUCLEOTIDE SEQUENCE [LARGE SCALE GENOMIC DNA]</scope>
    <source>
        <strain evidence="9">DSM 11246 / JCM 15787 / PB90-1</strain>
    </source>
</reference>
<evidence type="ECO:0000256" key="1">
    <source>
        <dbReference type="ARBA" id="ARBA00004162"/>
    </source>
</evidence>
<dbReference type="STRING" id="452637.Oter_4529"/>
<dbReference type="OrthoDB" id="9815286at2"/>
<dbReference type="Pfam" id="PF04024">
    <property type="entry name" value="PspC"/>
    <property type="match status" value="1"/>
</dbReference>
<feature type="transmembrane region" description="Helical" evidence="6">
    <location>
        <begin position="125"/>
        <end position="143"/>
    </location>
</feature>
<keyword evidence="4 6" id="KW-1133">Transmembrane helix</keyword>
<feature type="transmembrane region" description="Helical" evidence="6">
    <location>
        <begin position="306"/>
        <end position="326"/>
    </location>
</feature>
<accession>B1ZQP9</accession>
<feature type="domain" description="Phage shock protein PspC N-terminal" evidence="7">
    <location>
        <begin position="121"/>
        <end position="178"/>
    </location>
</feature>
<evidence type="ECO:0000256" key="4">
    <source>
        <dbReference type="ARBA" id="ARBA00022989"/>
    </source>
</evidence>
<feature type="transmembrane region" description="Helical" evidence="6">
    <location>
        <begin position="347"/>
        <end position="369"/>
    </location>
</feature>
<name>B1ZQP9_OPITP</name>
<dbReference type="HOGENOM" id="CLU_688566_0_0_0"/>
<gene>
    <name evidence="8" type="ordered locus">Oter_4529</name>
</gene>
<evidence type="ECO:0000256" key="2">
    <source>
        <dbReference type="ARBA" id="ARBA00022475"/>
    </source>
</evidence>
<proteinExistence type="predicted"/>
<sequence length="400" mass="43758">MNKVITINLNGTAFQLEEAGYDTLRAYLDAAAGKLAGNPDREEILSDIEQAFAEKFRLRLSAHKNVVTTEQVHAAIAEMGPVDFADEAAETTAGGTGADATGSAAASEESAAAADAGAPRRLYRLYPEGAMISGVCNGIGAYFNIDPTFIRLAFIVAAVITFGGAALVYAALVVVVPTAKSDAERSAARGVSFTAQEFVRRAKAGYYEGMKSFPDEGARREWKRKFKRDMRAWGHSVQAEMQQGAQHWRHQWQRAWAERAAYEPGWGIALPFFSLFHAALALVCVLAVVSLLTGRGIFGVDLPASVPTWLGIILVLFAYGMVTLPLKAVRHMFYHQSRYGAPAGPRVFASFWDSVVWLAFVGVLVWLAYRHIPVVNDAFQALPEVFGDMIRAIKDWWHSH</sequence>
<dbReference type="EMBL" id="CP001032">
    <property type="protein sequence ID" value="ACB77800.1"/>
    <property type="molecule type" value="Genomic_DNA"/>
</dbReference>
<dbReference type="KEGG" id="ote:Oter_4529"/>
<keyword evidence="3 6" id="KW-0812">Transmembrane</keyword>
<evidence type="ECO:0000256" key="6">
    <source>
        <dbReference type="SAM" id="Phobius"/>
    </source>
</evidence>
<feature type="transmembrane region" description="Helical" evidence="6">
    <location>
        <begin position="149"/>
        <end position="176"/>
    </location>
</feature>
<dbReference type="InterPro" id="IPR007168">
    <property type="entry name" value="Phageshock_PspC_N"/>
</dbReference>
<protein>
    <submittedName>
        <fullName evidence="8">Phage shock protein C, PspC</fullName>
    </submittedName>
</protein>
<evidence type="ECO:0000256" key="5">
    <source>
        <dbReference type="ARBA" id="ARBA00023136"/>
    </source>
</evidence>
<organism evidence="8 9">
    <name type="scientific">Opitutus terrae (strain DSM 11246 / JCM 15787 / PB90-1)</name>
    <dbReference type="NCBI Taxonomy" id="452637"/>
    <lineage>
        <taxon>Bacteria</taxon>
        <taxon>Pseudomonadati</taxon>
        <taxon>Verrucomicrobiota</taxon>
        <taxon>Opitutia</taxon>
        <taxon>Opitutales</taxon>
        <taxon>Opitutaceae</taxon>
        <taxon>Opitutus</taxon>
    </lineage>
</organism>
<keyword evidence="9" id="KW-1185">Reference proteome</keyword>
<dbReference type="GO" id="GO:0005886">
    <property type="term" value="C:plasma membrane"/>
    <property type="evidence" value="ECO:0007669"/>
    <property type="project" value="UniProtKB-SubCell"/>
</dbReference>
<dbReference type="PANTHER" id="PTHR33885:SF3">
    <property type="entry name" value="PHAGE SHOCK PROTEIN C"/>
    <property type="match status" value="1"/>
</dbReference>
<dbReference type="InterPro" id="IPR052027">
    <property type="entry name" value="PspC"/>
</dbReference>
<evidence type="ECO:0000313" key="8">
    <source>
        <dbReference type="EMBL" id="ACB77800.1"/>
    </source>
</evidence>
<comment type="subcellular location">
    <subcellularLocation>
        <location evidence="1">Cell membrane</location>
        <topology evidence="1">Single-pass membrane protein</topology>
    </subcellularLocation>
</comment>
<keyword evidence="2" id="KW-1003">Cell membrane</keyword>
<dbReference type="RefSeq" id="WP_012377314.1">
    <property type="nucleotide sequence ID" value="NC_010571.1"/>
</dbReference>
<evidence type="ECO:0000259" key="7">
    <source>
        <dbReference type="Pfam" id="PF04024"/>
    </source>
</evidence>
<evidence type="ECO:0000313" key="9">
    <source>
        <dbReference type="Proteomes" id="UP000007013"/>
    </source>
</evidence>
<evidence type="ECO:0000256" key="3">
    <source>
        <dbReference type="ARBA" id="ARBA00022692"/>
    </source>
</evidence>
<dbReference type="eggNOG" id="COG1983">
    <property type="taxonomic scope" value="Bacteria"/>
</dbReference>
<dbReference type="AlphaFoldDB" id="B1ZQP9"/>
<dbReference type="PANTHER" id="PTHR33885">
    <property type="entry name" value="PHAGE SHOCK PROTEIN C"/>
    <property type="match status" value="1"/>
</dbReference>
<dbReference type="Proteomes" id="UP000007013">
    <property type="component" value="Chromosome"/>
</dbReference>